<protein>
    <submittedName>
        <fullName evidence="1">Uncharacterized protein</fullName>
    </submittedName>
</protein>
<dbReference type="Proteomes" id="UP000268329">
    <property type="component" value="Chromosome"/>
</dbReference>
<proteinExistence type="predicted"/>
<organism evidence="1 2">
    <name type="scientific">Streptomyces dangxiongensis</name>
    <dbReference type="NCBI Taxonomy" id="1442032"/>
    <lineage>
        <taxon>Bacteria</taxon>
        <taxon>Bacillati</taxon>
        <taxon>Actinomycetota</taxon>
        <taxon>Actinomycetes</taxon>
        <taxon>Kitasatosporales</taxon>
        <taxon>Streptomycetaceae</taxon>
        <taxon>Streptomyces</taxon>
    </lineage>
</organism>
<gene>
    <name evidence="1" type="ORF">D9753_07045</name>
</gene>
<dbReference type="AlphaFoldDB" id="A0A3G2JD88"/>
<dbReference type="EMBL" id="CP033073">
    <property type="protein sequence ID" value="AYN38719.1"/>
    <property type="molecule type" value="Genomic_DNA"/>
</dbReference>
<name>A0A3G2JD88_9ACTN</name>
<dbReference type="InterPro" id="IPR027417">
    <property type="entry name" value="P-loop_NTPase"/>
</dbReference>
<dbReference type="OrthoDB" id="3880322at2"/>
<evidence type="ECO:0000313" key="1">
    <source>
        <dbReference type="EMBL" id="AYN38719.1"/>
    </source>
</evidence>
<accession>A0A3G2JD88</accession>
<dbReference type="SUPFAM" id="SSF52540">
    <property type="entry name" value="P-loop containing nucleoside triphosphate hydrolases"/>
    <property type="match status" value="1"/>
</dbReference>
<keyword evidence="2" id="KW-1185">Reference proteome</keyword>
<reference evidence="1 2" key="1">
    <citation type="submission" date="2018-10" db="EMBL/GenBank/DDBJ databases">
        <title>The genome of Streptomyces dangxiongensis Z022.</title>
        <authorList>
            <person name="Zhang B."/>
        </authorList>
    </citation>
    <scope>NUCLEOTIDE SEQUENCE [LARGE SCALE GENOMIC DNA]</scope>
    <source>
        <strain evidence="1 2">Z022</strain>
    </source>
</reference>
<dbReference type="KEGG" id="sdd:D9753_07045"/>
<evidence type="ECO:0000313" key="2">
    <source>
        <dbReference type="Proteomes" id="UP000268329"/>
    </source>
</evidence>
<sequence>MGDFTAPEVAEHLVAMALAHARRVQAGVAGRPLLVLERPIEGEWLTQWGAPLSDLPRGHRLLEALNAKAAKAGVNKDEIDAWCDAASLYVLPWRAAAEDTRTAVAHRLGLLPVAAETVVLALRSAVAKQADADAETSLSEAAGLSRTSIARIATEVAETIDHSSLEEALATGLCEPVDFDRPLQSAGFHEGIDVQPGHIAAGLPAPRPVLTGQVADALHRGQSVLVTGPSGIGKSTVMWTAAYVTRHVLWYRIRRLQADDAVPLVRLAKALQPSARSPVGFVVDGIGIGAAEAWDVLYRELAPIPGVLLLGSVRSEDLLPLQSRADCTQIEVTLDEEVAEQIHAGLSATGATTAAHWQEAYGAANGLTLEFTHLLTRGRRLSDVLSEQVERRVIEGRETEIEILARISIAHRWGVDLPVRALQQQLGLGNTDLRVALSRLADEHLVHERSGRLSGLHQLRSAHLADAVHAIPPPILDETVLAVMRMLAESQLQPFIAGVLTEHPELDTVVLDQIAVQLGNRPSVEATTGVLQALRLVDVNRTAAAWLRTLDRHQIPPSLRRTTLQFALVDGELLPQLKPEIAAAIPEIRAAGSSGSPLRNALAERLGTAAISLLLSECGEPVESKRLLAVLAGTDLDLTGWPTVLSDSPFSQLLADAPVDLLGDILSTARAVSVPLAEELLEIAGGEERVLRTIATHSPWVTEATIVDREDSRVAFARLLHVSDQARPDAEREVRDLGRMLLRCLPQCESVDVQNLLPGGLPLTIGDFTSGVSRLQRQFDRPPASMAWTRTRMLIGAMAAGQSDWTTRAATAASSLPVLHQYLTDLTQIWCVGRGRPEDVEDLCTTQAALQDWAASLTLPVDTSFLSTLPVSDDVPGGGTDHLQQLVNGIAENLTGRLADPKGYAALASYVGDSLTRLALQVRNEERWHLIGQEPPDVLDHLVRKLTDLHAVLAELAWGTLEPKKLTTAARSGPSAQALSRVADLARRVASARAEALPVKLQSDAKAAGIRVRVHTRPVAEPDSTEWPAVELAVGVSLTELAQWPTAVEQLCSLLEHDPGTQGNCRAVLLVPLLNGRPVRLLARQLQTTLWPGIGLFDAWSAELPEAHPTPLTDAAIAAHQALQCLSGLAHLATRRDTDLRHQGTADEAVAQFQQARRVITKLRQGDPVIEVVLDFLDTLARRVESEISEDPSLRESGVPNLASAIAQGVADHPTADYLQLDGMTAITLQWDLDPEHAARLLTATD</sequence>